<dbReference type="Proteomes" id="UP000697998">
    <property type="component" value="Unassembled WGS sequence"/>
</dbReference>
<gene>
    <name evidence="1" type="ORF">IPJ27_00305</name>
</gene>
<evidence type="ECO:0000313" key="1">
    <source>
        <dbReference type="EMBL" id="MBK7673317.1"/>
    </source>
</evidence>
<name>A0A935PV69_9PROT</name>
<evidence type="ECO:0000313" key="2">
    <source>
        <dbReference type="Proteomes" id="UP000697998"/>
    </source>
</evidence>
<reference evidence="1 2" key="1">
    <citation type="submission" date="2020-10" db="EMBL/GenBank/DDBJ databases">
        <title>Connecting structure to function with the recovery of over 1000 high-quality activated sludge metagenome-assembled genomes encoding full-length rRNA genes using long-read sequencing.</title>
        <authorList>
            <person name="Singleton C.M."/>
            <person name="Petriglieri F."/>
            <person name="Kristensen J.M."/>
            <person name="Kirkegaard R.H."/>
            <person name="Michaelsen T.Y."/>
            <person name="Andersen M.H."/>
            <person name="Karst S.M."/>
            <person name="Dueholm M.S."/>
            <person name="Nielsen P.H."/>
            <person name="Albertsen M."/>
        </authorList>
    </citation>
    <scope>NUCLEOTIDE SEQUENCE [LARGE SCALE GENOMIC DNA]</scope>
    <source>
        <strain evidence="1">EsbW_18-Q3-R4-48_BATAC.285</strain>
    </source>
</reference>
<proteinExistence type="predicted"/>
<organism evidence="1 2">
    <name type="scientific">Candidatus Accumulibacter proximus</name>
    <dbReference type="NCBI Taxonomy" id="2954385"/>
    <lineage>
        <taxon>Bacteria</taxon>
        <taxon>Pseudomonadati</taxon>
        <taxon>Pseudomonadota</taxon>
        <taxon>Betaproteobacteria</taxon>
        <taxon>Candidatus Accumulibacter</taxon>
    </lineage>
</organism>
<dbReference type="AlphaFoldDB" id="A0A935PV69"/>
<comment type="caution">
    <text evidence="1">The sequence shown here is derived from an EMBL/GenBank/DDBJ whole genome shotgun (WGS) entry which is preliminary data.</text>
</comment>
<sequence length="45" mass="4801">MAPQLTSSGSGSRKRSIVPPIIEAVERPIRAVVQSGDMVIPLVEQ</sequence>
<protein>
    <submittedName>
        <fullName evidence="1">Uncharacterized protein</fullName>
    </submittedName>
</protein>
<accession>A0A935PV69</accession>
<dbReference type="EMBL" id="JADJMH010000001">
    <property type="protein sequence ID" value="MBK7673317.1"/>
    <property type="molecule type" value="Genomic_DNA"/>
</dbReference>